<accession>A0AAE3KEN2</accession>
<gene>
    <name evidence="3" type="ORF">J2T57_000359</name>
</gene>
<feature type="compositionally biased region" description="Basic and acidic residues" evidence="1">
    <location>
        <begin position="95"/>
        <end position="111"/>
    </location>
</feature>
<evidence type="ECO:0000313" key="3">
    <source>
        <dbReference type="EMBL" id="MCP1673267.1"/>
    </source>
</evidence>
<keyword evidence="2" id="KW-1133">Transmembrane helix</keyword>
<proteinExistence type="predicted"/>
<evidence type="ECO:0000313" key="4">
    <source>
        <dbReference type="Proteomes" id="UP001205843"/>
    </source>
</evidence>
<keyword evidence="2" id="KW-0472">Membrane</keyword>
<dbReference type="Proteomes" id="UP001205843">
    <property type="component" value="Unassembled WGS sequence"/>
</dbReference>
<sequence length="111" mass="12031">MARSLRAGSFPSGDRRMSLQLHLLMGATVLAFGFGVTSTALHLQDANSLQFSAMAPPSVDRIMEWRPQGPPPWMEVDQLSPDEAEQPGHMAAGEGEARGREGSSARSRPER</sequence>
<name>A0AAE3KEN2_9GAMM</name>
<dbReference type="EMBL" id="JALJXV010000001">
    <property type="protein sequence ID" value="MCP1673267.1"/>
    <property type="molecule type" value="Genomic_DNA"/>
</dbReference>
<comment type="caution">
    <text evidence="3">The sequence shown here is derived from an EMBL/GenBank/DDBJ whole genome shotgun (WGS) entry which is preliminary data.</text>
</comment>
<protein>
    <submittedName>
        <fullName evidence="3">Uncharacterized protein</fullName>
    </submittedName>
</protein>
<organism evidence="3 4">
    <name type="scientific">Natronocella acetinitrilica</name>
    <dbReference type="NCBI Taxonomy" id="414046"/>
    <lineage>
        <taxon>Bacteria</taxon>
        <taxon>Pseudomonadati</taxon>
        <taxon>Pseudomonadota</taxon>
        <taxon>Gammaproteobacteria</taxon>
        <taxon>Chromatiales</taxon>
        <taxon>Ectothiorhodospiraceae</taxon>
        <taxon>Natronocella</taxon>
    </lineage>
</organism>
<feature type="transmembrane region" description="Helical" evidence="2">
    <location>
        <begin position="21"/>
        <end position="43"/>
    </location>
</feature>
<keyword evidence="4" id="KW-1185">Reference proteome</keyword>
<evidence type="ECO:0000256" key="2">
    <source>
        <dbReference type="SAM" id="Phobius"/>
    </source>
</evidence>
<reference evidence="3" key="1">
    <citation type="submission" date="2022-03" db="EMBL/GenBank/DDBJ databases">
        <title>Genomic Encyclopedia of Type Strains, Phase III (KMG-III): the genomes of soil and plant-associated and newly described type strains.</title>
        <authorList>
            <person name="Whitman W."/>
        </authorList>
    </citation>
    <scope>NUCLEOTIDE SEQUENCE</scope>
    <source>
        <strain evidence="3">ANL 6-2</strain>
    </source>
</reference>
<keyword evidence="2" id="KW-0812">Transmembrane</keyword>
<feature type="region of interest" description="Disordered" evidence="1">
    <location>
        <begin position="65"/>
        <end position="111"/>
    </location>
</feature>
<evidence type="ECO:0000256" key="1">
    <source>
        <dbReference type="SAM" id="MobiDB-lite"/>
    </source>
</evidence>
<dbReference type="AlphaFoldDB" id="A0AAE3KEN2"/>